<dbReference type="InterPro" id="IPR020904">
    <property type="entry name" value="Sc_DH/Rdtase_CS"/>
</dbReference>
<dbReference type="FunFam" id="3.40.50.720:FF:000084">
    <property type="entry name" value="Short-chain dehydrogenase reductase"/>
    <property type="match status" value="1"/>
</dbReference>
<dbReference type="EMBL" id="CAEMXZ010000138">
    <property type="protein sequence ID" value="CAB4324378.1"/>
    <property type="molecule type" value="Genomic_DNA"/>
</dbReference>
<dbReference type="PANTHER" id="PTHR43975">
    <property type="entry name" value="ZGC:101858"/>
    <property type="match status" value="1"/>
</dbReference>
<dbReference type="InterPro" id="IPR036291">
    <property type="entry name" value="NAD(P)-bd_dom_sf"/>
</dbReference>
<gene>
    <name evidence="1" type="ORF">UFOPK1392_02147</name>
    <name evidence="2" type="ORF">UFOPK3733_01466</name>
</gene>
<dbReference type="PANTHER" id="PTHR43975:SF2">
    <property type="entry name" value="EG:BACR7A4.14 PROTEIN-RELATED"/>
    <property type="match status" value="1"/>
</dbReference>
<dbReference type="PROSITE" id="PS00061">
    <property type="entry name" value="ADH_SHORT"/>
    <property type="match status" value="1"/>
</dbReference>
<evidence type="ECO:0000313" key="1">
    <source>
        <dbReference type="EMBL" id="CAB4324378.1"/>
    </source>
</evidence>
<reference evidence="2" key="1">
    <citation type="submission" date="2020-05" db="EMBL/GenBank/DDBJ databases">
        <authorList>
            <person name="Chiriac C."/>
            <person name="Salcher M."/>
            <person name="Ghai R."/>
            <person name="Kavagutti S V."/>
        </authorList>
    </citation>
    <scope>NUCLEOTIDE SEQUENCE</scope>
</reference>
<dbReference type="Gene3D" id="3.40.50.720">
    <property type="entry name" value="NAD(P)-binding Rossmann-like Domain"/>
    <property type="match status" value="1"/>
</dbReference>
<evidence type="ECO:0000313" key="2">
    <source>
        <dbReference type="EMBL" id="CAB4944016.1"/>
    </source>
</evidence>
<dbReference type="EMBL" id="CAFBNC010000080">
    <property type="protein sequence ID" value="CAB4944016.1"/>
    <property type="molecule type" value="Genomic_DNA"/>
</dbReference>
<dbReference type="PRINTS" id="PR00081">
    <property type="entry name" value="GDHRDH"/>
</dbReference>
<dbReference type="AlphaFoldDB" id="A0A6J7JKW2"/>
<dbReference type="InterPro" id="IPR002347">
    <property type="entry name" value="SDR_fam"/>
</dbReference>
<dbReference type="PRINTS" id="PR00080">
    <property type="entry name" value="SDRFAMILY"/>
</dbReference>
<dbReference type="CDD" id="cd05233">
    <property type="entry name" value="SDR_c"/>
    <property type="match status" value="1"/>
</dbReference>
<protein>
    <submittedName>
        <fullName evidence="2">Unannotated protein</fullName>
    </submittedName>
</protein>
<dbReference type="Pfam" id="PF00106">
    <property type="entry name" value="adh_short"/>
    <property type="match status" value="1"/>
</dbReference>
<accession>A0A6J7JKW2</accession>
<proteinExistence type="predicted"/>
<name>A0A6J7JKW2_9ZZZZ</name>
<dbReference type="SUPFAM" id="SSF51735">
    <property type="entry name" value="NAD(P)-binding Rossmann-fold domains"/>
    <property type="match status" value="1"/>
</dbReference>
<organism evidence="2">
    <name type="scientific">freshwater metagenome</name>
    <dbReference type="NCBI Taxonomy" id="449393"/>
    <lineage>
        <taxon>unclassified sequences</taxon>
        <taxon>metagenomes</taxon>
        <taxon>ecological metagenomes</taxon>
    </lineage>
</organism>
<sequence>MTTFVADRFAGKTALITGTGSGIGRAVAVRLAAEGAQVLAHELNAESLAETVRIITEAGGTVVGRQGDVTSRDECFAAVEAAVATFGKLDVLGNVAGIAAGFHMPEQSEDSYRRMVAINQDAPFFFCQAAIPHLLETNGNIVNIASNAGINGQAYTVSYCMTKGAVIQLTKALAMEFMKKPIRINAIAPGGVATTLSNTYQMPADIDMSLLGRYMGFRGMAEPEELASMFSLVACEESVNIHGAVLSSDRGMTAG</sequence>